<feature type="signal peptide" evidence="1">
    <location>
        <begin position="1"/>
        <end position="16"/>
    </location>
</feature>
<keyword evidence="3" id="KW-1185">Reference proteome</keyword>
<reference evidence="2 3" key="1">
    <citation type="journal article" date="2023" name="Sci. Data">
        <title>Genome assembly of the Korean intertidal mud-creeper Batillaria attramentaria.</title>
        <authorList>
            <person name="Patra A.K."/>
            <person name="Ho P.T."/>
            <person name="Jun S."/>
            <person name="Lee S.J."/>
            <person name="Kim Y."/>
            <person name="Won Y.J."/>
        </authorList>
    </citation>
    <scope>NUCLEOTIDE SEQUENCE [LARGE SCALE GENOMIC DNA]</scope>
    <source>
        <strain evidence="2">Wonlab-2016</strain>
    </source>
</reference>
<organism evidence="2 3">
    <name type="scientific">Batillaria attramentaria</name>
    <dbReference type="NCBI Taxonomy" id="370345"/>
    <lineage>
        <taxon>Eukaryota</taxon>
        <taxon>Metazoa</taxon>
        <taxon>Spiralia</taxon>
        <taxon>Lophotrochozoa</taxon>
        <taxon>Mollusca</taxon>
        <taxon>Gastropoda</taxon>
        <taxon>Caenogastropoda</taxon>
        <taxon>Sorbeoconcha</taxon>
        <taxon>Cerithioidea</taxon>
        <taxon>Batillariidae</taxon>
        <taxon>Batillaria</taxon>
    </lineage>
</organism>
<evidence type="ECO:0000256" key="1">
    <source>
        <dbReference type="SAM" id="SignalP"/>
    </source>
</evidence>
<dbReference type="AlphaFoldDB" id="A0ABD0L3C1"/>
<name>A0ABD0L3C1_9CAEN</name>
<sequence length="112" mass="12743">MKCVAVCLTLCAVVLGQDMLTTSHATLPDEHHLTLEWAVRAEIRALLARDVHHVMTVAQCAETCDAEFHLTGFNPERVTKHLCQTECERRFLTEQEDNHIAILPSFFLDDRL</sequence>
<evidence type="ECO:0000313" key="3">
    <source>
        <dbReference type="Proteomes" id="UP001519460"/>
    </source>
</evidence>
<protein>
    <submittedName>
        <fullName evidence="2">Uncharacterized protein</fullName>
    </submittedName>
</protein>
<dbReference type="EMBL" id="JACVVK020000090">
    <property type="protein sequence ID" value="KAK7493713.1"/>
    <property type="molecule type" value="Genomic_DNA"/>
</dbReference>
<dbReference type="Proteomes" id="UP001519460">
    <property type="component" value="Unassembled WGS sequence"/>
</dbReference>
<evidence type="ECO:0000313" key="2">
    <source>
        <dbReference type="EMBL" id="KAK7493713.1"/>
    </source>
</evidence>
<gene>
    <name evidence="2" type="ORF">BaRGS_00015042</name>
</gene>
<comment type="caution">
    <text evidence="2">The sequence shown here is derived from an EMBL/GenBank/DDBJ whole genome shotgun (WGS) entry which is preliminary data.</text>
</comment>
<proteinExistence type="predicted"/>
<feature type="non-terminal residue" evidence="2">
    <location>
        <position position="112"/>
    </location>
</feature>
<keyword evidence="1" id="KW-0732">Signal</keyword>
<accession>A0ABD0L3C1</accession>
<feature type="chain" id="PRO_5044795712" evidence="1">
    <location>
        <begin position="17"/>
        <end position="112"/>
    </location>
</feature>